<feature type="domain" description="HAMP" evidence="8">
    <location>
        <begin position="341"/>
        <end position="394"/>
    </location>
</feature>
<evidence type="ECO:0000259" key="7">
    <source>
        <dbReference type="PROSITE" id="PS50111"/>
    </source>
</evidence>
<keyword evidence="10" id="KW-1185">Reference proteome</keyword>
<keyword evidence="5" id="KW-0472">Membrane</keyword>
<dbReference type="InterPro" id="IPR004089">
    <property type="entry name" value="MCPsignal_dom"/>
</dbReference>
<dbReference type="GO" id="GO:0007165">
    <property type="term" value="P:signal transduction"/>
    <property type="evidence" value="ECO:0007669"/>
    <property type="project" value="UniProtKB-KW"/>
</dbReference>
<evidence type="ECO:0000256" key="4">
    <source>
        <dbReference type="SAM" id="MobiDB-lite"/>
    </source>
</evidence>
<keyword evidence="5" id="KW-1133">Transmembrane helix</keyword>
<evidence type="ECO:0000256" key="1">
    <source>
        <dbReference type="ARBA" id="ARBA00023224"/>
    </source>
</evidence>
<dbReference type="SMART" id="SM00304">
    <property type="entry name" value="HAMP"/>
    <property type="match status" value="1"/>
</dbReference>
<gene>
    <name evidence="9" type="ORF">CRT60_26600</name>
</gene>
<feature type="region of interest" description="Disordered" evidence="4">
    <location>
        <begin position="393"/>
        <end position="413"/>
    </location>
</feature>
<evidence type="ECO:0000313" key="10">
    <source>
        <dbReference type="Proteomes" id="UP000225379"/>
    </source>
</evidence>
<dbReference type="EMBL" id="PDKW01000043">
    <property type="protein sequence ID" value="PGH53456.1"/>
    <property type="molecule type" value="Genomic_DNA"/>
</dbReference>
<keyword evidence="6" id="KW-0732">Signal</keyword>
<evidence type="ECO:0000256" key="2">
    <source>
        <dbReference type="ARBA" id="ARBA00029447"/>
    </source>
</evidence>
<dbReference type="SUPFAM" id="SSF58104">
    <property type="entry name" value="Methyl-accepting chemotaxis protein (MCP) signaling domain"/>
    <property type="match status" value="1"/>
</dbReference>
<dbReference type="Gene3D" id="1.10.8.500">
    <property type="entry name" value="HAMP domain in histidine kinase"/>
    <property type="match status" value="1"/>
</dbReference>
<dbReference type="InterPro" id="IPR003660">
    <property type="entry name" value="HAMP_dom"/>
</dbReference>
<reference evidence="10" key="1">
    <citation type="submission" date="2017-10" db="EMBL/GenBank/DDBJ databases">
        <authorList>
            <person name="Kravchenko I.K."/>
            <person name="Grouzdev D.S."/>
        </authorList>
    </citation>
    <scope>NUCLEOTIDE SEQUENCE [LARGE SCALE GENOMIC DNA]</scope>
    <source>
        <strain evidence="10">B2</strain>
    </source>
</reference>
<evidence type="ECO:0000259" key="8">
    <source>
        <dbReference type="PROSITE" id="PS50885"/>
    </source>
</evidence>
<dbReference type="PROSITE" id="PS50885">
    <property type="entry name" value="HAMP"/>
    <property type="match status" value="1"/>
</dbReference>
<dbReference type="AlphaFoldDB" id="A0A2B8B431"/>
<dbReference type="GO" id="GO:0016020">
    <property type="term" value="C:membrane"/>
    <property type="evidence" value="ECO:0007669"/>
    <property type="project" value="InterPro"/>
</dbReference>
<comment type="similarity">
    <text evidence="2">Belongs to the methyl-accepting chemotaxis (MCP) protein family.</text>
</comment>
<evidence type="ECO:0000256" key="6">
    <source>
        <dbReference type="SAM" id="SignalP"/>
    </source>
</evidence>
<evidence type="ECO:0000256" key="3">
    <source>
        <dbReference type="PROSITE-ProRule" id="PRU00284"/>
    </source>
</evidence>
<protein>
    <submittedName>
        <fullName evidence="9">Methyl-accepting chemotaxis protein</fullName>
    </submittedName>
</protein>
<feature type="domain" description="Methyl-accepting transducer" evidence="7">
    <location>
        <begin position="434"/>
        <end position="663"/>
    </location>
</feature>
<feature type="chain" id="PRO_5012676827" evidence="6">
    <location>
        <begin position="23"/>
        <end position="690"/>
    </location>
</feature>
<dbReference type="Proteomes" id="UP000225379">
    <property type="component" value="Unassembled WGS sequence"/>
</dbReference>
<evidence type="ECO:0000256" key="5">
    <source>
        <dbReference type="SAM" id="Phobius"/>
    </source>
</evidence>
<dbReference type="Pfam" id="PF00672">
    <property type="entry name" value="HAMP"/>
    <property type="match status" value="1"/>
</dbReference>
<evidence type="ECO:0000313" key="9">
    <source>
        <dbReference type="EMBL" id="PGH53456.1"/>
    </source>
</evidence>
<keyword evidence="1 3" id="KW-0807">Transducer</keyword>
<comment type="caution">
    <text evidence="9">The sequence shown here is derived from an EMBL/GenBank/DDBJ whole genome shotgun (WGS) entry which is preliminary data.</text>
</comment>
<feature type="transmembrane region" description="Helical" evidence="5">
    <location>
        <begin position="318"/>
        <end position="339"/>
    </location>
</feature>
<dbReference type="CDD" id="cd06225">
    <property type="entry name" value="HAMP"/>
    <property type="match status" value="1"/>
</dbReference>
<sequence length="690" mass="71577">MKIRSFLYVCLACVGVVASVPATWLAVQEINSAGRASAARDVVDVLGAATAVNEAMALERGVVNLPLTAGAAIDDAGRDSLKKARAQSDAALARYVAAAKALGDPKSADETAALGNSLATVRTQVDGWLVKDRSGRPADASAQFFAGMVKVTSQVGVTMNRLGHRLNDLDSTVGDRADIAVRAAQLREMAGQQSVLYLRALGTGKPMTPEAEAEAMTLEGRISANWESVEDDIVTGEMEPALRTALETARKGYIQGFGGFKTRVLTASRAGKSYDLDGAEWRRSASPLLQDLLAIRDAGFTVGRELADSHHASALRHLMLAAAIIVAGLGALLGVAVAITRRASRPIVELARIVGAIAGGRRDLDVLHRNRSDEIGEMAAAIDVLQTSAREADAAEARRRTELEQREENRRAMERATQDFVAQLESVVGHLSATANSVRSNSERLSSAAESASSLSSSVASASELANGNIQTVATAAEQLQSSIGEISRRIDDASRIAQDAVREAGSTAGIVATLADRAAGIGSVVDMISSIASQTNLLALNATIEAARAGEAGKGFAVVASEVKNLAGQTAKATDDIQLRVGEIRDVSGSAVTAIDAISRTVAAISEAASAVAAAVEQQNAATREIARNIQAAAQGTVEVSGSIGQVASTAESTRVASGELLTASRGLSHEAGTLRTTVDGYVNRLKTA</sequence>
<keyword evidence="5" id="KW-0812">Transmembrane</keyword>
<dbReference type="Pfam" id="PF00015">
    <property type="entry name" value="MCPsignal"/>
    <property type="match status" value="1"/>
</dbReference>
<organism evidence="9 10">
    <name type="scientific">Azospirillum palustre</name>
    <dbReference type="NCBI Taxonomy" id="2044885"/>
    <lineage>
        <taxon>Bacteria</taxon>
        <taxon>Pseudomonadati</taxon>
        <taxon>Pseudomonadota</taxon>
        <taxon>Alphaproteobacteria</taxon>
        <taxon>Rhodospirillales</taxon>
        <taxon>Azospirillaceae</taxon>
        <taxon>Azospirillum</taxon>
    </lineage>
</organism>
<dbReference type="PANTHER" id="PTHR32089:SF112">
    <property type="entry name" value="LYSOZYME-LIKE PROTEIN-RELATED"/>
    <property type="match status" value="1"/>
</dbReference>
<proteinExistence type="inferred from homology"/>
<dbReference type="SMART" id="SM00283">
    <property type="entry name" value="MA"/>
    <property type="match status" value="1"/>
</dbReference>
<accession>A0A2B8B431</accession>
<dbReference type="PROSITE" id="PS50111">
    <property type="entry name" value="CHEMOTAXIS_TRANSDUC_2"/>
    <property type="match status" value="1"/>
</dbReference>
<dbReference type="PANTHER" id="PTHR32089">
    <property type="entry name" value="METHYL-ACCEPTING CHEMOTAXIS PROTEIN MCPB"/>
    <property type="match status" value="1"/>
</dbReference>
<dbReference type="OrthoDB" id="3289104at2"/>
<dbReference type="Gene3D" id="1.10.287.950">
    <property type="entry name" value="Methyl-accepting chemotaxis protein"/>
    <property type="match status" value="1"/>
</dbReference>
<feature type="signal peptide" evidence="6">
    <location>
        <begin position="1"/>
        <end position="22"/>
    </location>
</feature>
<name>A0A2B8B431_9PROT</name>